<organism evidence="2 3">
    <name type="scientific">Azospirillum baldaniorum</name>
    <dbReference type="NCBI Taxonomy" id="1064539"/>
    <lineage>
        <taxon>Bacteria</taxon>
        <taxon>Pseudomonadati</taxon>
        <taxon>Pseudomonadota</taxon>
        <taxon>Alphaproteobacteria</taxon>
        <taxon>Rhodospirillales</taxon>
        <taxon>Azospirillaceae</taxon>
        <taxon>Azospirillum</taxon>
    </lineage>
</organism>
<dbReference type="PANTHER" id="PTHR43798:SF5">
    <property type="entry name" value="MONOACYLGLYCEROL LIPASE ABHD6"/>
    <property type="match status" value="1"/>
</dbReference>
<dbReference type="AlphaFoldDB" id="A0A9P1K1L1"/>
<geneLocation type="plasmid" evidence="2 3">
    <name>AZOBR_p5</name>
</geneLocation>
<dbReference type="Proteomes" id="UP000007319">
    <property type="component" value="Plasmid AZOBR_p5"/>
</dbReference>
<name>A0A9P1K1L1_9PROT</name>
<proteinExistence type="predicted"/>
<dbReference type="InterPro" id="IPR050266">
    <property type="entry name" value="AB_hydrolase_sf"/>
</dbReference>
<sequence length="282" mass="31872">MAKSIPYIRGGAGTKHAVVFFGGNALFKRLDKSSNPSRYANQIANLLPGDYRFTILGYEESPPEDYTLDTIVRDLAQVVRAELGKPDLVVGVSFGGFVAQRFAAEHADLVDRLVILISGHRFSDAGWQVMERQFEALSTGDFYTLVKDNALLFRRPWYNWLVRLKLWKDRDRLPSEFKEPGQILRAYRSIFSDDFTRNPGFAKRIMAPTLVIGGTSDQYFDVRVFEETAGMIQNARLKLYPDETHMLPIERSRDVATDLAAFIADSPPRGDTAAPQEAAMRR</sequence>
<accession>A0A9P1K1L1</accession>
<evidence type="ECO:0000313" key="2">
    <source>
        <dbReference type="EMBL" id="CCD03844.1"/>
    </source>
</evidence>
<evidence type="ECO:0000259" key="1">
    <source>
        <dbReference type="Pfam" id="PF12697"/>
    </source>
</evidence>
<protein>
    <recommendedName>
        <fullName evidence="1">AB hydrolase-1 domain-containing protein</fullName>
    </recommendedName>
</protein>
<dbReference type="KEGG" id="abs:AZOBR_p50071"/>
<dbReference type="EMBL" id="HE577332">
    <property type="protein sequence ID" value="CCD03844.1"/>
    <property type="molecule type" value="Genomic_DNA"/>
</dbReference>
<dbReference type="SUPFAM" id="SSF53474">
    <property type="entry name" value="alpha/beta-Hydrolases"/>
    <property type="match status" value="1"/>
</dbReference>
<dbReference type="PRINTS" id="PR00111">
    <property type="entry name" value="ABHYDROLASE"/>
</dbReference>
<gene>
    <name evidence="2" type="ORF">AZOBR_p50071</name>
</gene>
<feature type="domain" description="AB hydrolase-1" evidence="1">
    <location>
        <begin position="40"/>
        <end position="256"/>
    </location>
</feature>
<evidence type="ECO:0000313" key="3">
    <source>
        <dbReference type="Proteomes" id="UP000007319"/>
    </source>
</evidence>
<dbReference type="Gene3D" id="3.40.50.1820">
    <property type="entry name" value="alpha/beta hydrolase"/>
    <property type="match status" value="1"/>
</dbReference>
<keyword evidence="3" id="KW-1185">Reference proteome</keyword>
<dbReference type="InterPro" id="IPR029058">
    <property type="entry name" value="AB_hydrolase_fold"/>
</dbReference>
<dbReference type="GO" id="GO:0016020">
    <property type="term" value="C:membrane"/>
    <property type="evidence" value="ECO:0007669"/>
    <property type="project" value="TreeGrafter"/>
</dbReference>
<dbReference type="InterPro" id="IPR000073">
    <property type="entry name" value="AB_hydrolase_1"/>
</dbReference>
<keyword evidence="2" id="KW-0614">Plasmid</keyword>
<reference evidence="2 3" key="1">
    <citation type="journal article" date="2011" name="PLoS Genet.">
        <title>Azospirillum genomes reveal transition of bacteria from aquatic to terrestrial environments.</title>
        <authorList>
            <person name="Wisniewski-Dye F."/>
            <person name="Borziak K."/>
            <person name="Khalsa-Moyers G."/>
            <person name="Alexandre G."/>
            <person name="Sukharnikov L.O."/>
            <person name="Wuichet K."/>
            <person name="Hurst G.B."/>
            <person name="McDonald W.H."/>
            <person name="Robertson J.S."/>
            <person name="Barbe V."/>
            <person name="Calteau A."/>
            <person name="Rouy Z."/>
            <person name="Mangenot S."/>
            <person name="Prigent-Combaret C."/>
            <person name="Normand P."/>
            <person name="Boyer M."/>
            <person name="Siguier P."/>
            <person name="Dessaux Y."/>
            <person name="Elmerich C."/>
            <person name="Condemine G."/>
            <person name="Krishnen G."/>
            <person name="Kennedy I."/>
            <person name="Paterson A.H."/>
            <person name="Gonzalez V."/>
            <person name="Mavingui P."/>
            <person name="Zhulin I.B."/>
        </authorList>
    </citation>
    <scope>NUCLEOTIDE SEQUENCE [LARGE SCALE GENOMIC DNA]</scope>
    <source>
        <strain evidence="2 3">Sp245</strain>
    </source>
</reference>
<dbReference type="PANTHER" id="PTHR43798">
    <property type="entry name" value="MONOACYLGLYCEROL LIPASE"/>
    <property type="match status" value="1"/>
</dbReference>
<dbReference type="Pfam" id="PF12697">
    <property type="entry name" value="Abhydrolase_6"/>
    <property type="match status" value="1"/>
</dbReference>
<dbReference type="GO" id="GO:0046464">
    <property type="term" value="P:acylglycerol catabolic process"/>
    <property type="evidence" value="ECO:0007669"/>
    <property type="project" value="TreeGrafter"/>
</dbReference>
<dbReference type="RefSeq" id="WP_014242643.1">
    <property type="nucleotide sequence ID" value="NC_016619.1"/>
</dbReference>
<dbReference type="GO" id="GO:0047372">
    <property type="term" value="F:monoacylglycerol lipase activity"/>
    <property type="evidence" value="ECO:0007669"/>
    <property type="project" value="TreeGrafter"/>
</dbReference>